<dbReference type="InterPro" id="IPR007410">
    <property type="entry name" value="LpqE-like"/>
</dbReference>
<gene>
    <name evidence="2" type="ORF">N5A92_01435</name>
</gene>
<keyword evidence="3" id="KW-1185">Reference proteome</keyword>
<comment type="caution">
    <text evidence="2">The sequence shown here is derived from an EMBL/GenBank/DDBJ whole genome shotgun (WGS) entry which is preliminary data.</text>
</comment>
<evidence type="ECO:0000256" key="1">
    <source>
        <dbReference type="SAM" id="SignalP"/>
    </source>
</evidence>
<protein>
    <submittedName>
        <fullName evidence="2">Copper chaperone PCu(A)C</fullName>
    </submittedName>
</protein>
<organism evidence="2 3">
    <name type="scientific">Chelativorans salis</name>
    <dbReference type="NCBI Taxonomy" id="2978478"/>
    <lineage>
        <taxon>Bacteria</taxon>
        <taxon>Pseudomonadati</taxon>
        <taxon>Pseudomonadota</taxon>
        <taxon>Alphaproteobacteria</taxon>
        <taxon>Hyphomicrobiales</taxon>
        <taxon>Phyllobacteriaceae</taxon>
        <taxon>Chelativorans</taxon>
    </lineage>
</organism>
<evidence type="ECO:0000313" key="3">
    <source>
        <dbReference type="Proteomes" id="UP001320831"/>
    </source>
</evidence>
<dbReference type="EMBL" id="JAOCZP010000001">
    <property type="protein sequence ID" value="MCT7373711.1"/>
    <property type="molecule type" value="Genomic_DNA"/>
</dbReference>
<reference evidence="2 3" key="1">
    <citation type="submission" date="2022-09" db="EMBL/GenBank/DDBJ databases">
        <title>Chelativorans salina sp. nov., a novel slightly halophilic bacterium isolated from a saline lake sediment enrichment.</title>
        <authorList>
            <person name="Gao L."/>
            <person name="Fang B.-Z."/>
            <person name="Li W.-J."/>
        </authorList>
    </citation>
    <scope>NUCLEOTIDE SEQUENCE [LARGE SCALE GENOMIC DNA]</scope>
    <source>
        <strain evidence="2 3">EGI FJ00035</strain>
    </source>
</reference>
<dbReference type="Proteomes" id="UP001320831">
    <property type="component" value="Unassembled WGS sequence"/>
</dbReference>
<dbReference type="Gene3D" id="2.60.40.1890">
    <property type="entry name" value="PCu(A)C copper chaperone"/>
    <property type="match status" value="1"/>
</dbReference>
<dbReference type="SUPFAM" id="SSF110087">
    <property type="entry name" value="DR1885-like metal-binding protein"/>
    <property type="match status" value="1"/>
</dbReference>
<accession>A0ABT2LHQ1</accession>
<evidence type="ECO:0000313" key="2">
    <source>
        <dbReference type="EMBL" id="MCT7373711.1"/>
    </source>
</evidence>
<proteinExistence type="predicted"/>
<keyword evidence="1" id="KW-0732">Signal</keyword>
<feature type="chain" id="PRO_5045248971" evidence="1">
    <location>
        <begin position="22"/>
        <end position="162"/>
    </location>
</feature>
<dbReference type="InterPro" id="IPR036182">
    <property type="entry name" value="PCuAC_sf"/>
</dbReference>
<dbReference type="InterPro" id="IPR058248">
    <property type="entry name" value="Lxx211020-like"/>
</dbReference>
<dbReference type="PANTHER" id="PTHR36302">
    <property type="entry name" value="BLR7088 PROTEIN"/>
    <property type="match status" value="1"/>
</dbReference>
<dbReference type="RefSeq" id="WP_260900038.1">
    <property type="nucleotide sequence ID" value="NZ_JAOCZP010000001.1"/>
</dbReference>
<name>A0ABT2LHQ1_9HYPH</name>
<sequence length="162" mass="16914">MRTLPIFLAAALTLAGTAAFAHEYKLGTIDIIHPWARATPPSAPSGGGFVTLTNNGEEADRLVGAASPVAGRAELHKMEVTDSIMKMRPMPDGIAIPAGETVELKPGAFHIMFRDLIGPIEEGERVPLTLTFEKAGSIEVEMAVAPAGAPASEDSHDHGGGH</sequence>
<feature type="signal peptide" evidence="1">
    <location>
        <begin position="1"/>
        <end position="21"/>
    </location>
</feature>
<dbReference type="PANTHER" id="PTHR36302:SF1">
    <property type="entry name" value="COPPER CHAPERONE PCU(A)C"/>
    <property type="match status" value="1"/>
</dbReference>
<dbReference type="Pfam" id="PF04314">
    <property type="entry name" value="PCuAC"/>
    <property type="match status" value="1"/>
</dbReference>